<comment type="subcellular location">
    <subcellularLocation>
        <location evidence="1">Cell membrane</location>
        <topology evidence="1">Multi-pass membrane protein</topology>
    </subcellularLocation>
</comment>
<keyword evidence="5 7" id="KW-1133">Transmembrane helix</keyword>
<organism evidence="8 9">
    <name type="scientific">Saliniramus fredricksonii</name>
    <dbReference type="NCBI Taxonomy" id="1653334"/>
    <lineage>
        <taxon>Bacteria</taxon>
        <taxon>Pseudomonadati</taxon>
        <taxon>Pseudomonadota</taxon>
        <taxon>Alphaproteobacteria</taxon>
        <taxon>Hyphomicrobiales</taxon>
        <taxon>Salinarimonadaceae</taxon>
        <taxon>Saliniramus</taxon>
    </lineage>
</organism>
<evidence type="ECO:0000256" key="7">
    <source>
        <dbReference type="SAM" id="Phobius"/>
    </source>
</evidence>
<dbReference type="STRING" id="1653334.GA0071312_2952"/>
<evidence type="ECO:0000256" key="3">
    <source>
        <dbReference type="ARBA" id="ARBA00022475"/>
    </source>
</evidence>
<feature type="transmembrane region" description="Helical" evidence="7">
    <location>
        <begin position="302"/>
        <end position="321"/>
    </location>
</feature>
<dbReference type="InterPro" id="IPR018383">
    <property type="entry name" value="UPF0324_pro"/>
</dbReference>
<comment type="caution">
    <text evidence="8">The sequence shown here is derived from an EMBL/GenBank/DDBJ whole genome shotgun (WGS) entry which is preliminary data.</text>
</comment>
<feature type="transmembrane region" description="Helical" evidence="7">
    <location>
        <begin position="93"/>
        <end position="113"/>
    </location>
</feature>
<evidence type="ECO:0000256" key="1">
    <source>
        <dbReference type="ARBA" id="ARBA00004651"/>
    </source>
</evidence>
<keyword evidence="6 7" id="KW-0472">Membrane</keyword>
<dbReference type="GO" id="GO:0005886">
    <property type="term" value="C:plasma membrane"/>
    <property type="evidence" value="ECO:0007669"/>
    <property type="project" value="UniProtKB-SubCell"/>
</dbReference>
<dbReference type="Pfam" id="PF03601">
    <property type="entry name" value="Cons_hypoth698"/>
    <property type="match status" value="1"/>
</dbReference>
<sequence>MLQGDARAFISSNWPGLALSLVVAIVAVWLAPRLPDLLPLPAMVIALLIGVALNPLAARPLFEPGMGLAVKRLLRIAVALLGLRIALGDIAALGLATALIVILSMVVTVIAGFAMARAMGQETGYGALAGAATAVCGASATLATATVVPQYKGKEADIAFVVVAVNALSTLAMVLYPVLGAILGLDERNLGIMLGATIHDVAQVVGAGYAISPETGDTAVIVKLFRVFLLLPVVLVIGWYFAARTRASAGGMAGEAAAKVPVPVFAIVFLVLCVINSIALTQPALAPVYEPVRSFLVAVSQWGLLIAIAALGLGTSVRAIAALGWRHALSIVVTTLIILVVAGGMIALLL</sequence>
<feature type="transmembrane region" description="Helical" evidence="7">
    <location>
        <begin position="190"/>
        <end position="212"/>
    </location>
</feature>
<dbReference type="PANTHER" id="PTHR30106:SF2">
    <property type="entry name" value="UPF0324 INNER MEMBRANE PROTEIN YEIH"/>
    <property type="match status" value="1"/>
</dbReference>
<evidence type="ECO:0000313" key="8">
    <source>
        <dbReference type="EMBL" id="KPQ11372.1"/>
    </source>
</evidence>
<dbReference type="PATRIC" id="fig|1653334.4.peg.2469"/>
<reference evidence="8 9" key="1">
    <citation type="submission" date="2015-09" db="EMBL/GenBank/DDBJ databases">
        <title>Identification and resolution of microdiversity through metagenomic sequencing of parallel consortia.</title>
        <authorList>
            <person name="Nelson W.C."/>
            <person name="Romine M.F."/>
            <person name="Lindemann S.R."/>
        </authorList>
    </citation>
    <scope>NUCLEOTIDE SEQUENCE [LARGE SCALE GENOMIC DNA]</scope>
    <source>
        <strain evidence="8">HL-109</strain>
    </source>
</reference>
<feature type="transmembrane region" description="Helical" evidence="7">
    <location>
        <begin position="12"/>
        <end position="31"/>
    </location>
</feature>
<evidence type="ECO:0000256" key="5">
    <source>
        <dbReference type="ARBA" id="ARBA00022989"/>
    </source>
</evidence>
<feature type="transmembrane region" description="Helical" evidence="7">
    <location>
        <begin position="158"/>
        <end position="183"/>
    </location>
</feature>
<protein>
    <submittedName>
        <fullName evidence="8">Putative membrane protein</fullName>
    </submittedName>
</protein>
<dbReference type="Proteomes" id="UP000050497">
    <property type="component" value="Unassembled WGS sequence"/>
</dbReference>
<dbReference type="AlphaFoldDB" id="A0A0P7YBF9"/>
<keyword evidence="3" id="KW-1003">Cell membrane</keyword>
<keyword evidence="4 7" id="KW-0812">Transmembrane</keyword>
<feature type="transmembrane region" description="Helical" evidence="7">
    <location>
        <begin position="328"/>
        <end position="349"/>
    </location>
</feature>
<evidence type="ECO:0000256" key="6">
    <source>
        <dbReference type="ARBA" id="ARBA00023136"/>
    </source>
</evidence>
<evidence type="ECO:0000256" key="2">
    <source>
        <dbReference type="ARBA" id="ARBA00007977"/>
    </source>
</evidence>
<feature type="transmembrane region" description="Helical" evidence="7">
    <location>
        <begin position="125"/>
        <end position="146"/>
    </location>
</feature>
<evidence type="ECO:0000313" key="9">
    <source>
        <dbReference type="Proteomes" id="UP000050497"/>
    </source>
</evidence>
<evidence type="ECO:0000256" key="4">
    <source>
        <dbReference type="ARBA" id="ARBA00022692"/>
    </source>
</evidence>
<feature type="transmembrane region" description="Helical" evidence="7">
    <location>
        <begin position="262"/>
        <end position="282"/>
    </location>
</feature>
<gene>
    <name evidence="8" type="ORF">HLUCCO17_06965</name>
</gene>
<feature type="transmembrane region" description="Helical" evidence="7">
    <location>
        <begin position="224"/>
        <end position="242"/>
    </location>
</feature>
<name>A0A0P7YBF9_9HYPH</name>
<proteinExistence type="inferred from homology"/>
<accession>A0A0P7YBF9</accession>
<dbReference type="EMBL" id="LJSX01000008">
    <property type="protein sequence ID" value="KPQ11372.1"/>
    <property type="molecule type" value="Genomic_DNA"/>
</dbReference>
<comment type="similarity">
    <text evidence="2">Belongs to the UPF0324 family.</text>
</comment>
<feature type="transmembrane region" description="Helical" evidence="7">
    <location>
        <begin position="37"/>
        <end position="57"/>
    </location>
</feature>
<dbReference type="PANTHER" id="PTHR30106">
    <property type="entry name" value="INNER MEMBRANE PROTEIN YEIH-RELATED"/>
    <property type="match status" value="1"/>
</dbReference>